<organism evidence="2 3">
    <name type="scientific">Desulfofundulus australicus DSM 11792</name>
    <dbReference type="NCBI Taxonomy" id="1121425"/>
    <lineage>
        <taxon>Bacteria</taxon>
        <taxon>Bacillati</taxon>
        <taxon>Bacillota</taxon>
        <taxon>Clostridia</taxon>
        <taxon>Eubacteriales</taxon>
        <taxon>Peptococcaceae</taxon>
        <taxon>Desulfofundulus</taxon>
    </lineage>
</organism>
<dbReference type="EMBL" id="FQUW01000016">
    <property type="protein sequence ID" value="SHF15849.1"/>
    <property type="molecule type" value="Genomic_DNA"/>
</dbReference>
<gene>
    <name evidence="2" type="ORF">SAMN02745218_01585</name>
</gene>
<keyword evidence="3" id="KW-1185">Reference proteome</keyword>
<dbReference type="Pfam" id="PF25608">
    <property type="entry name" value="NAL1_N"/>
    <property type="match status" value="1"/>
</dbReference>
<sequence length="334" mass="36172">MDRFFRVLKKSRAQLLQLPNVIGVGVGHKQVSGELTGRPALIIFVKKKVPAGSLARVQQVPTFIDGLPTDVIEIGEVRLLSLRTGKERPAQPGMSIGHYKISAGTFGAVVKDRVTGEPLILSNNHILANATDGRDGRAAVGDPILQPGPYDGGLEKDRIGTLLRFSPLLRSLQEADCPVAGAMVRAGNLLVRMVRPQYRLKMYRLYQGGNVIDAAVARPDRPDLISDEILEIGKVEGVTGVAPGQEVMKSGRTTGVSRGIVTAIGVSLEVELGNDEKGWFIDQVVTDMSSRPGDSGSLVLDREKRAVGLLFAGSDRYTIFNRIDRVLSRLEVEF</sequence>
<dbReference type="AlphaFoldDB" id="A0A1M4ZCR6"/>
<protein>
    <recommendedName>
        <fullName evidence="1">Nal1 N-terminal domain-containing protein</fullName>
    </recommendedName>
</protein>
<dbReference type="OrthoDB" id="104542at2"/>
<dbReference type="InterPro" id="IPR043504">
    <property type="entry name" value="Peptidase_S1_PA_chymotrypsin"/>
</dbReference>
<dbReference type="Gene3D" id="2.40.10.10">
    <property type="entry name" value="Trypsin-like serine proteases"/>
    <property type="match status" value="1"/>
</dbReference>
<dbReference type="InterPro" id="IPR057905">
    <property type="entry name" value="Nal1_N"/>
</dbReference>
<proteinExistence type="predicted"/>
<dbReference type="RefSeq" id="WP_073164851.1">
    <property type="nucleotide sequence ID" value="NZ_FQUW01000016.1"/>
</dbReference>
<dbReference type="InterPro" id="IPR009003">
    <property type="entry name" value="Peptidase_S1_PA"/>
</dbReference>
<name>A0A1M4ZCR6_9FIRM</name>
<evidence type="ECO:0000259" key="1">
    <source>
        <dbReference type="Pfam" id="PF25608"/>
    </source>
</evidence>
<accession>A0A1M4ZCR6</accession>
<feature type="domain" description="Nal1 N-terminal" evidence="1">
    <location>
        <begin position="22"/>
        <end position="66"/>
    </location>
</feature>
<reference evidence="3" key="1">
    <citation type="submission" date="2016-11" db="EMBL/GenBank/DDBJ databases">
        <authorList>
            <person name="Varghese N."/>
            <person name="Submissions S."/>
        </authorList>
    </citation>
    <scope>NUCLEOTIDE SEQUENCE [LARGE SCALE GENOMIC DNA]</scope>
    <source>
        <strain evidence="3">DSM 11792</strain>
    </source>
</reference>
<evidence type="ECO:0000313" key="3">
    <source>
        <dbReference type="Proteomes" id="UP000184196"/>
    </source>
</evidence>
<dbReference type="SUPFAM" id="SSF50494">
    <property type="entry name" value="Trypsin-like serine proteases"/>
    <property type="match status" value="1"/>
</dbReference>
<evidence type="ECO:0000313" key="2">
    <source>
        <dbReference type="EMBL" id="SHF15849.1"/>
    </source>
</evidence>
<dbReference type="Proteomes" id="UP000184196">
    <property type="component" value="Unassembled WGS sequence"/>
</dbReference>